<reference evidence="1 2" key="1">
    <citation type="submission" date="2024-11" db="EMBL/GenBank/DDBJ databases">
        <title>A near-complete genome assembly of Cinchona calisaya.</title>
        <authorList>
            <person name="Lian D.C."/>
            <person name="Zhao X.W."/>
            <person name="Wei L."/>
        </authorList>
    </citation>
    <scope>NUCLEOTIDE SEQUENCE [LARGE SCALE GENOMIC DNA]</scope>
    <source>
        <tissue evidence="1">Nenye</tissue>
    </source>
</reference>
<sequence>MLAIVHAIQKWRPYLIARHFIIKYEKGVDNVVADALSRREHVEGHALLVVNSELLKDIQASWEAYVHLQEVIWSFSSGTIIKHKYYSWHNQQLRRKAKLMVSADVSLKSRIIELLHAGPTGGHSGMNRLIFEPNKAKQDPLKLCLNLALEFHNLGPSSWNLQFPRAQALLMWKLPPAKLFKFNIDG</sequence>
<protein>
    <recommendedName>
        <fullName evidence="3">Reverse transcriptase RNase H-like domain-containing protein</fullName>
    </recommendedName>
</protein>
<dbReference type="AlphaFoldDB" id="A0ABD2Y885"/>
<comment type="caution">
    <text evidence="1">The sequence shown here is derived from an EMBL/GenBank/DDBJ whole genome shotgun (WGS) entry which is preliminary data.</text>
</comment>
<dbReference type="EMBL" id="JBJUIK010000015">
    <property type="protein sequence ID" value="KAL3503243.1"/>
    <property type="molecule type" value="Genomic_DNA"/>
</dbReference>
<evidence type="ECO:0008006" key="3">
    <source>
        <dbReference type="Google" id="ProtNLM"/>
    </source>
</evidence>
<organism evidence="1 2">
    <name type="scientific">Cinchona calisaya</name>
    <dbReference type="NCBI Taxonomy" id="153742"/>
    <lineage>
        <taxon>Eukaryota</taxon>
        <taxon>Viridiplantae</taxon>
        <taxon>Streptophyta</taxon>
        <taxon>Embryophyta</taxon>
        <taxon>Tracheophyta</taxon>
        <taxon>Spermatophyta</taxon>
        <taxon>Magnoliopsida</taxon>
        <taxon>eudicotyledons</taxon>
        <taxon>Gunneridae</taxon>
        <taxon>Pentapetalae</taxon>
        <taxon>asterids</taxon>
        <taxon>lamiids</taxon>
        <taxon>Gentianales</taxon>
        <taxon>Rubiaceae</taxon>
        <taxon>Cinchonoideae</taxon>
        <taxon>Cinchoneae</taxon>
        <taxon>Cinchona</taxon>
    </lineage>
</organism>
<accession>A0ABD2Y885</accession>
<name>A0ABD2Y885_9GENT</name>
<keyword evidence="2" id="KW-1185">Reference proteome</keyword>
<gene>
    <name evidence="1" type="ORF">ACH5RR_037692</name>
</gene>
<proteinExistence type="predicted"/>
<evidence type="ECO:0000313" key="1">
    <source>
        <dbReference type="EMBL" id="KAL3503243.1"/>
    </source>
</evidence>
<evidence type="ECO:0000313" key="2">
    <source>
        <dbReference type="Proteomes" id="UP001630127"/>
    </source>
</evidence>
<dbReference type="Proteomes" id="UP001630127">
    <property type="component" value="Unassembled WGS sequence"/>
</dbReference>